<dbReference type="EMBL" id="MN879331">
    <property type="protein sequence ID" value="QOQ34383.1"/>
    <property type="molecule type" value="Genomic_RNA"/>
</dbReference>
<accession>A0A7M1I5Z1</accession>
<feature type="domain" description="DRBM" evidence="2">
    <location>
        <begin position="47"/>
        <end position="120"/>
    </location>
</feature>
<keyword evidence="1" id="KW-0472">Membrane</keyword>
<name>A0A7M1I5Z1_9NIDO</name>
<evidence type="ECO:0000313" key="3">
    <source>
        <dbReference type="EMBL" id="QOQ34383.1"/>
    </source>
</evidence>
<dbReference type="Gene3D" id="3.30.160.20">
    <property type="match status" value="1"/>
</dbReference>
<evidence type="ECO:0000259" key="2">
    <source>
        <dbReference type="Pfam" id="PF00035"/>
    </source>
</evidence>
<reference evidence="3" key="1">
    <citation type="submission" date="2019-12" db="EMBL/GenBank/DDBJ databases">
        <authorList>
            <person name="Yang L."/>
            <person name="Zhu C."/>
            <person name="Tan W."/>
        </authorList>
    </citation>
    <scope>NUCLEOTIDE SEQUENCE</scope>
    <source>
        <strain evidence="3">Cw_6</strain>
    </source>
</reference>
<keyword evidence="1" id="KW-1133">Transmembrane helix</keyword>
<feature type="transmembrane region" description="Helical" evidence="1">
    <location>
        <begin position="6"/>
        <end position="28"/>
    </location>
</feature>
<sequence length="126" mass="14446">MLQGLILTLKFFTLCLRVLVLSIMMLLLKDMLHLVMSMFKLTNLMNYISLLNQVWQKYNNTINSAEQWTHPPQYTFYPVLGESPNIIQWLCTATFLGNKVQAVNNTKALAKQQAAKQLIQIITDGV</sequence>
<organism evidence="3">
    <name type="scientific">Erinaceus amurensis coronavirus</name>
    <dbReference type="NCBI Taxonomy" id="2778965"/>
    <lineage>
        <taxon>Viruses</taxon>
        <taxon>Riboviria</taxon>
        <taxon>Orthornavirae</taxon>
        <taxon>Pisuviricota</taxon>
        <taxon>Pisoniviricetes</taxon>
        <taxon>Nidovirales</taxon>
        <taxon>Cornidovirineae</taxon>
        <taxon>Coronaviridae</taxon>
    </lineage>
</organism>
<evidence type="ECO:0000256" key="1">
    <source>
        <dbReference type="SAM" id="Phobius"/>
    </source>
</evidence>
<dbReference type="SUPFAM" id="SSF54768">
    <property type="entry name" value="dsRNA-binding domain-like"/>
    <property type="match status" value="1"/>
</dbReference>
<keyword evidence="1" id="KW-0812">Transmembrane</keyword>
<proteinExistence type="predicted"/>
<protein>
    <recommendedName>
        <fullName evidence="2">DRBM domain-containing protein</fullName>
    </recommendedName>
</protein>
<dbReference type="InterPro" id="IPR014720">
    <property type="entry name" value="dsRBD_dom"/>
</dbReference>
<dbReference type="Pfam" id="PF00035">
    <property type="entry name" value="dsrm"/>
    <property type="match status" value="1"/>
</dbReference>